<accession>A0A380TDS5</accession>
<dbReference type="EMBL" id="UIDG01000227">
    <property type="protein sequence ID" value="SUS06620.1"/>
    <property type="molecule type" value="Genomic_DNA"/>
</dbReference>
<protein>
    <submittedName>
        <fullName evidence="1">Uncharacterized protein</fullName>
    </submittedName>
</protein>
<dbReference type="AlphaFoldDB" id="A0A380TDS5"/>
<reference evidence="1" key="1">
    <citation type="submission" date="2018-07" db="EMBL/GenBank/DDBJ databases">
        <authorList>
            <person name="Quirk P.G."/>
            <person name="Krulwich T.A."/>
        </authorList>
    </citation>
    <scope>NUCLEOTIDE SEQUENCE</scope>
</reference>
<name>A0A380TDS5_9ZZZZ</name>
<evidence type="ECO:0000313" key="1">
    <source>
        <dbReference type="EMBL" id="SUS06620.1"/>
    </source>
</evidence>
<proteinExistence type="predicted"/>
<gene>
    <name evidence="1" type="ORF">DF3PB_3020003</name>
</gene>
<organism evidence="1">
    <name type="scientific">metagenome</name>
    <dbReference type="NCBI Taxonomy" id="256318"/>
    <lineage>
        <taxon>unclassified sequences</taxon>
        <taxon>metagenomes</taxon>
    </lineage>
</organism>
<sequence length="66" mass="7674">MMEWHTNGIDLEIEIEEPGSLWASFEDDETKLEKEHNLASNLAVLQTFLDTITTRALQRMRSPKNQ</sequence>